<dbReference type="InterPro" id="IPR037522">
    <property type="entry name" value="HD_GYP_dom"/>
</dbReference>
<dbReference type="AlphaFoldDB" id="A0A8E2QB79"/>
<dbReference type="EMBL" id="POUK01000006">
    <property type="protein sequence ID" value="PNF75564.1"/>
    <property type="molecule type" value="Genomic_DNA"/>
</dbReference>
<dbReference type="InterPro" id="IPR003607">
    <property type="entry name" value="HD/PDEase_dom"/>
</dbReference>
<protein>
    <submittedName>
        <fullName evidence="2">HD-GYP domain-containing protein</fullName>
    </submittedName>
</protein>
<name>A0A8E2QB79_9GAMM</name>
<dbReference type="InterPro" id="IPR021812">
    <property type="entry name" value="DUF3391"/>
</dbReference>
<accession>A0A8E2QB79</accession>
<organism evidence="2 3">
    <name type="scientific">Stutzerimonas degradans</name>
    <dbReference type="NCBI Taxonomy" id="2968968"/>
    <lineage>
        <taxon>Bacteria</taxon>
        <taxon>Pseudomonadati</taxon>
        <taxon>Pseudomonadota</taxon>
        <taxon>Gammaproteobacteria</taxon>
        <taxon>Pseudomonadales</taxon>
        <taxon>Pseudomonadaceae</taxon>
        <taxon>Stutzerimonas</taxon>
    </lineage>
</organism>
<dbReference type="Pfam" id="PF13487">
    <property type="entry name" value="HD_5"/>
    <property type="match status" value="1"/>
</dbReference>
<dbReference type="Pfam" id="PF11871">
    <property type="entry name" value="DUF3391"/>
    <property type="match status" value="1"/>
</dbReference>
<keyword evidence="3" id="KW-1185">Reference proteome</keyword>
<feature type="domain" description="HD-GYP" evidence="1">
    <location>
        <begin position="147"/>
        <end position="343"/>
    </location>
</feature>
<gene>
    <name evidence="2" type="ORF">CXK95_16125</name>
</gene>
<comment type="caution">
    <text evidence="2">The sequence shown here is derived from an EMBL/GenBank/DDBJ whole genome shotgun (WGS) entry which is preliminary data.</text>
</comment>
<proteinExistence type="predicted"/>
<evidence type="ECO:0000313" key="2">
    <source>
        <dbReference type="EMBL" id="PNF75564.1"/>
    </source>
</evidence>
<dbReference type="Proteomes" id="UP000235881">
    <property type="component" value="Unassembled WGS sequence"/>
</dbReference>
<reference evidence="2 3" key="1">
    <citation type="submission" date="2018-01" db="EMBL/GenBank/DDBJ databases">
        <title>Denitrification phenotypes of diverse strains of Pseudomonas stutzeri.</title>
        <authorList>
            <person name="Milligan D.A."/>
            <person name="Bergaust L."/>
            <person name="Bakken L.R."/>
            <person name="Frostegard A."/>
        </authorList>
    </citation>
    <scope>NUCLEOTIDE SEQUENCE [LARGE SCALE GENOMIC DNA]</scope>
    <source>
        <strain evidence="2 3">DSM 50238</strain>
    </source>
</reference>
<dbReference type="SUPFAM" id="SSF109604">
    <property type="entry name" value="HD-domain/PDEase-like"/>
    <property type="match status" value="1"/>
</dbReference>
<dbReference type="SMART" id="SM00471">
    <property type="entry name" value="HDc"/>
    <property type="match status" value="1"/>
</dbReference>
<dbReference type="CDD" id="cd00077">
    <property type="entry name" value="HDc"/>
    <property type="match status" value="1"/>
</dbReference>
<evidence type="ECO:0000259" key="1">
    <source>
        <dbReference type="PROSITE" id="PS51832"/>
    </source>
</evidence>
<sequence length="428" mass="47828">MKFFENKRRHRDAVHVPTRRQLPVGQLELGMYVCELDRPWRETDFLFQGFALRDVEQLRLLRERCEHVYVDDTRYVPLDNGGRGGLSTAPGRVQRSAASTPLSQEVERAHEAFHAGAQLIDQVLASVQLGRPIDTKACHAVVRRNLESMLRNESAMLWLTRLKTQDLYTSLHCLSVSILAMGFGKHLGLPDARIELLGMAGLLHDVGKMKIDPQVLNKPGKLTAEEFEHIKQHPSFGYQALCAQSDIPGAALQAAHGHHERLDGGGYPQGLDRNQIPFITRVVTIVDTFDAITSHRVYDHARPIQAAYDVLRGGSDRHFDDRLVDEFIRWLGVFPVGSLVELHTGEVALVLERHVQLQLRPKVVVLRDAQKNPCAPRYLDLARITVDAEGTPYRIGNGLADGAYGVFIADAQVQAILHPESLAELEVG</sequence>
<dbReference type="Gene3D" id="1.10.3210.10">
    <property type="entry name" value="Hypothetical protein af1432"/>
    <property type="match status" value="1"/>
</dbReference>
<dbReference type="PANTHER" id="PTHR43155:SF2">
    <property type="entry name" value="CYCLIC DI-GMP PHOSPHODIESTERASE PA4108"/>
    <property type="match status" value="1"/>
</dbReference>
<dbReference type="GO" id="GO:0008081">
    <property type="term" value="F:phosphoric diester hydrolase activity"/>
    <property type="evidence" value="ECO:0007669"/>
    <property type="project" value="UniProtKB-ARBA"/>
</dbReference>
<evidence type="ECO:0000313" key="3">
    <source>
        <dbReference type="Proteomes" id="UP000235881"/>
    </source>
</evidence>
<dbReference type="PROSITE" id="PS51832">
    <property type="entry name" value="HD_GYP"/>
    <property type="match status" value="1"/>
</dbReference>
<dbReference type="PANTHER" id="PTHR43155">
    <property type="entry name" value="CYCLIC DI-GMP PHOSPHODIESTERASE PA4108-RELATED"/>
    <property type="match status" value="1"/>
</dbReference>
<dbReference type="RefSeq" id="WP_102829315.1">
    <property type="nucleotide sequence ID" value="NZ_CP065721.1"/>
</dbReference>